<keyword evidence="2 5" id="KW-0689">Ribosomal protein</keyword>
<proteinExistence type="inferred from homology"/>
<dbReference type="EMBL" id="PSRQ01000059">
    <property type="protein sequence ID" value="PWU22671.1"/>
    <property type="molecule type" value="Genomic_DNA"/>
</dbReference>
<dbReference type="PANTHER" id="PTHR15680:SF9">
    <property type="entry name" value="LARGE RIBOSOMAL SUBUNIT PROTEIN BL19M"/>
    <property type="match status" value="1"/>
</dbReference>
<evidence type="ECO:0000313" key="5">
    <source>
        <dbReference type="EMBL" id="PWU22671.1"/>
    </source>
</evidence>
<evidence type="ECO:0000256" key="2">
    <source>
        <dbReference type="ARBA" id="ARBA00022980"/>
    </source>
</evidence>
<dbReference type="PRINTS" id="PR00061">
    <property type="entry name" value="RIBOSOMALL19"/>
</dbReference>
<sequence>MAKYLDFKNKQFSVGDTVRVHFNVKDGDKTRIQIFEGILIAIANREAGKTFTVRKIAASGIGVEKIVPVGSPVIADIEMVTQGDVRRGKLYYLRGRVGKGASRVKKAVISKEEAAPAITQ</sequence>
<dbReference type="PIRSF" id="PIRSF002191">
    <property type="entry name" value="Ribosomal_L19"/>
    <property type="match status" value="1"/>
</dbReference>
<reference evidence="5 6" key="1">
    <citation type="submission" date="2018-02" db="EMBL/GenBank/DDBJ databases">
        <title>Genomic Reconstructions from Amazon Rainforest and Pasture Soil Reveal Novel Insights into the Physiology of Candidate Phyla in Tropical Sites.</title>
        <authorList>
            <person name="Kroeger M.E."/>
            <person name="Delmont T."/>
            <person name="Eren A.M."/>
            <person name="Guo J."/>
            <person name="Meyer K.M."/>
            <person name="Khan K."/>
            <person name="Rodrigues J.L.M."/>
            <person name="Bohannan B.J.M."/>
            <person name="Tringe S."/>
            <person name="Borges C.D."/>
            <person name="Tiedje J."/>
            <person name="Tsai S.M."/>
            <person name="Nusslein K."/>
        </authorList>
    </citation>
    <scope>NUCLEOTIDE SEQUENCE [LARGE SCALE GENOMIC DNA]</scope>
    <source>
        <strain evidence="5">Amazon FNV 2010 28 9</strain>
    </source>
</reference>
<comment type="similarity">
    <text evidence="1 4">Belongs to the bacterial ribosomal protein bL19 family.</text>
</comment>
<gene>
    <name evidence="5" type="ORF">C5B42_05540</name>
</gene>
<name>A0A317JNA4_9BACT</name>
<evidence type="ECO:0000256" key="4">
    <source>
        <dbReference type="RuleBase" id="RU000559"/>
    </source>
</evidence>
<dbReference type="NCBIfam" id="TIGR01024">
    <property type="entry name" value="rplS_bact"/>
    <property type="match status" value="1"/>
</dbReference>
<dbReference type="Proteomes" id="UP000246104">
    <property type="component" value="Unassembled WGS sequence"/>
</dbReference>
<dbReference type="Pfam" id="PF01245">
    <property type="entry name" value="Ribosomal_L19"/>
    <property type="match status" value="1"/>
</dbReference>
<comment type="function">
    <text evidence="4">This protein is located at the 30S-50S ribosomal subunit interface and may play a role in the structure and function of the aminoacyl-tRNA binding site.</text>
</comment>
<evidence type="ECO:0000256" key="3">
    <source>
        <dbReference type="ARBA" id="ARBA00023274"/>
    </source>
</evidence>
<keyword evidence="3 4" id="KW-0687">Ribonucleoprotein</keyword>
<organism evidence="5 6">
    <name type="scientific">Candidatus Cerribacteria bacterium 'Amazon FNV 2010 28 9'</name>
    <dbReference type="NCBI Taxonomy" id="2081795"/>
    <lineage>
        <taxon>Bacteria</taxon>
        <taxon>Candidatus Cerribacteria</taxon>
    </lineage>
</organism>
<comment type="caution">
    <text evidence="5">The sequence shown here is derived from an EMBL/GenBank/DDBJ whole genome shotgun (WGS) entry which is preliminary data.</text>
</comment>
<dbReference type="Gene3D" id="2.30.30.790">
    <property type="match status" value="1"/>
</dbReference>
<accession>A0A317JNA4</accession>
<dbReference type="SUPFAM" id="SSF50104">
    <property type="entry name" value="Translation proteins SH3-like domain"/>
    <property type="match status" value="1"/>
</dbReference>
<dbReference type="InterPro" id="IPR001857">
    <property type="entry name" value="Ribosomal_bL19"/>
</dbReference>
<dbReference type="InterPro" id="IPR038657">
    <property type="entry name" value="Ribosomal_bL19_sf"/>
</dbReference>
<dbReference type="GO" id="GO:0022625">
    <property type="term" value="C:cytosolic large ribosomal subunit"/>
    <property type="evidence" value="ECO:0007669"/>
    <property type="project" value="TreeGrafter"/>
</dbReference>
<evidence type="ECO:0000313" key="6">
    <source>
        <dbReference type="Proteomes" id="UP000246104"/>
    </source>
</evidence>
<dbReference type="AlphaFoldDB" id="A0A317JNA4"/>
<dbReference type="InterPro" id="IPR018257">
    <property type="entry name" value="Ribosomal_bL19_CS"/>
</dbReference>
<dbReference type="PROSITE" id="PS01015">
    <property type="entry name" value="RIBOSOMAL_L19"/>
    <property type="match status" value="1"/>
</dbReference>
<dbReference type="InterPro" id="IPR008991">
    <property type="entry name" value="Translation_prot_SH3-like_sf"/>
</dbReference>
<dbReference type="GO" id="GO:0006412">
    <property type="term" value="P:translation"/>
    <property type="evidence" value="ECO:0007669"/>
    <property type="project" value="InterPro"/>
</dbReference>
<dbReference type="PANTHER" id="PTHR15680">
    <property type="entry name" value="RIBOSOMAL PROTEIN L19"/>
    <property type="match status" value="1"/>
</dbReference>
<dbReference type="GO" id="GO:0003735">
    <property type="term" value="F:structural constituent of ribosome"/>
    <property type="evidence" value="ECO:0007669"/>
    <property type="project" value="InterPro"/>
</dbReference>
<evidence type="ECO:0000256" key="1">
    <source>
        <dbReference type="ARBA" id="ARBA00005781"/>
    </source>
</evidence>
<protein>
    <recommendedName>
        <fullName evidence="4">50S ribosomal protein L19</fullName>
    </recommendedName>
</protein>